<dbReference type="InterPro" id="IPR007551">
    <property type="entry name" value="YajQ/Smlt4090-like"/>
</dbReference>
<accession>A0A1W1D237</accession>
<organism evidence="3">
    <name type="scientific">hydrothermal vent metagenome</name>
    <dbReference type="NCBI Taxonomy" id="652676"/>
    <lineage>
        <taxon>unclassified sequences</taxon>
        <taxon>metagenomes</taxon>
        <taxon>ecological metagenomes</taxon>
    </lineage>
</organism>
<dbReference type="Gene3D" id="3.30.70.990">
    <property type="entry name" value="YajQ-like, domain 2"/>
    <property type="match status" value="1"/>
</dbReference>
<proteinExistence type="inferred from homology"/>
<gene>
    <name evidence="3" type="ORF">MNB_SM-3-401</name>
</gene>
<dbReference type="Gene3D" id="3.30.70.860">
    <property type="match status" value="1"/>
</dbReference>
<evidence type="ECO:0000313" key="3">
    <source>
        <dbReference type="EMBL" id="SFV74512.1"/>
    </source>
</evidence>
<dbReference type="NCBIfam" id="NF003819">
    <property type="entry name" value="PRK05412.1"/>
    <property type="match status" value="1"/>
</dbReference>
<keyword evidence="1" id="KW-0547">Nucleotide-binding</keyword>
<dbReference type="AlphaFoldDB" id="A0A1W1D237"/>
<protein>
    <submittedName>
        <fullName evidence="3">Uncharacterized protein</fullName>
    </submittedName>
</protein>
<dbReference type="SUPFAM" id="SSF89963">
    <property type="entry name" value="YajQ-like"/>
    <property type="match status" value="2"/>
</dbReference>
<name>A0A1W1D237_9ZZZZ</name>
<evidence type="ECO:0000256" key="2">
    <source>
        <dbReference type="ARBA" id="ARBA00093450"/>
    </source>
</evidence>
<dbReference type="CDD" id="cd11740">
    <property type="entry name" value="YajQ_like"/>
    <property type="match status" value="1"/>
</dbReference>
<dbReference type="InterPro" id="IPR035570">
    <property type="entry name" value="UPF0234_N"/>
</dbReference>
<dbReference type="PANTHER" id="PTHR30476:SF0">
    <property type="entry name" value="UPF0234 PROTEIN YAJQ"/>
    <property type="match status" value="1"/>
</dbReference>
<dbReference type="PANTHER" id="PTHR30476">
    <property type="entry name" value="UPF0234 PROTEIN YAJQ"/>
    <property type="match status" value="1"/>
</dbReference>
<dbReference type="Pfam" id="PF04461">
    <property type="entry name" value="YajQ"/>
    <property type="match status" value="1"/>
</dbReference>
<comment type="similarity">
    <text evidence="2">Belongs to the YajQ family.</text>
</comment>
<dbReference type="InterPro" id="IPR036183">
    <property type="entry name" value="YajQ-like_sf"/>
</dbReference>
<dbReference type="GO" id="GO:0005829">
    <property type="term" value="C:cytosol"/>
    <property type="evidence" value="ECO:0007669"/>
    <property type="project" value="TreeGrafter"/>
</dbReference>
<dbReference type="HAMAP" id="MF_00632">
    <property type="entry name" value="UPF0234"/>
    <property type="match status" value="1"/>
</dbReference>
<dbReference type="EMBL" id="FPHP01000002">
    <property type="protein sequence ID" value="SFV74512.1"/>
    <property type="molecule type" value="Genomic_DNA"/>
</dbReference>
<dbReference type="GO" id="GO:0000166">
    <property type="term" value="F:nucleotide binding"/>
    <property type="evidence" value="ECO:0007669"/>
    <property type="project" value="UniProtKB-KW"/>
</dbReference>
<dbReference type="InterPro" id="IPR035571">
    <property type="entry name" value="UPF0234-like_C"/>
</dbReference>
<evidence type="ECO:0000256" key="1">
    <source>
        <dbReference type="ARBA" id="ARBA00022741"/>
    </source>
</evidence>
<sequence length="165" mass="18836">MAKEHSFDISAKIDMQYLKNALNLVEREVANRYDFKGTTWEVTFKEKEKLLILIASSDNKLDALKDIVIAKLLKQGLSSKILDELKVEDASGGNRKATFKIVDYIETKEAKKITATIKKMKLKVTAQIEGDHIRVKGAKRDDLQKVIKEIRAGEWEAPLVFENMR</sequence>
<reference evidence="3" key="1">
    <citation type="submission" date="2016-10" db="EMBL/GenBank/DDBJ databases">
        <authorList>
            <person name="de Groot N.N."/>
        </authorList>
    </citation>
    <scope>NUCLEOTIDE SEQUENCE</scope>
</reference>